<proteinExistence type="predicted"/>
<evidence type="ECO:0000256" key="2">
    <source>
        <dbReference type="ARBA" id="ARBA00022803"/>
    </source>
</evidence>
<dbReference type="EMBL" id="QKZQ01000018">
    <property type="protein sequence ID" value="PZX38084.1"/>
    <property type="molecule type" value="Genomic_DNA"/>
</dbReference>
<gene>
    <name evidence="4" type="ORF">LY56_03103</name>
</gene>
<dbReference type="PANTHER" id="PTHR45831">
    <property type="entry name" value="LD24721P"/>
    <property type="match status" value="1"/>
</dbReference>
<dbReference type="Proteomes" id="UP000249364">
    <property type="component" value="Unassembled WGS sequence"/>
</dbReference>
<dbReference type="SUPFAM" id="SSF48452">
    <property type="entry name" value="TPR-like"/>
    <property type="match status" value="1"/>
</dbReference>
<keyword evidence="2 3" id="KW-0802">TPR repeat</keyword>
<keyword evidence="1" id="KW-0677">Repeat</keyword>
<dbReference type="AlphaFoldDB" id="A0A2W7PP88"/>
<evidence type="ECO:0000313" key="4">
    <source>
        <dbReference type="EMBL" id="PZX38084.1"/>
    </source>
</evidence>
<dbReference type="GO" id="GO:0060090">
    <property type="term" value="F:molecular adaptor activity"/>
    <property type="evidence" value="ECO:0007669"/>
    <property type="project" value="TreeGrafter"/>
</dbReference>
<dbReference type="GO" id="GO:0072380">
    <property type="term" value="C:TRC complex"/>
    <property type="evidence" value="ECO:0007669"/>
    <property type="project" value="TreeGrafter"/>
</dbReference>
<feature type="repeat" description="TPR" evidence="3">
    <location>
        <begin position="82"/>
        <end position="115"/>
    </location>
</feature>
<dbReference type="InterPro" id="IPR011990">
    <property type="entry name" value="TPR-like_helical_dom_sf"/>
</dbReference>
<organism evidence="4 5">
    <name type="scientific">Roseinatronobacter thiooxidans</name>
    <dbReference type="NCBI Taxonomy" id="121821"/>
    <lineage>
        <taxon>Bacteria</taxon>
        <taxon>Pseudomonadati</taxon>
        <taxon>Pseudomonadota</taxon>
        <taxon>Alphaproteobacteria</taxon>
        <taxon>Rhodobacterales</taxon>
        <taxon>Paracoccaceae</taxon>
        <taxon>Roseinatronobacter</taxon>
    </lineage>
</organism>
<dbReference type="PROSITE" id="PS51257">
    <property type="entry name" value="PROKAR_LIPOPROTEIN"/>
    <property type="match status" value="1"/>
</dbReference>
<dbReference type="PANTHER" id="PTHR45831:SF2">
    <property type="entry name" value="LD24721P"/>
    <property type="match status" value="1"/>
</dbReference>
<dbReference type="GO" id="GO:0006620">
    <property type="term" value="P:post-translational protein targeting to endoplasmic reticulum membrane"/>
    <property type="evidence" value="ECO:0007669"/>
    <property type="project" value="TreeGrafter"/>
</dbReference>
<reference evidence="4 5" key="1">
    <citation type="submission" date="2018-06" db="EMBL/GenBank/DDBJ databases">
        <title>Genomic Encyclopedia of Archaeal and Bacterial Type Strains, Phase II (KMG-II): from individual species to whole genera.</title>
        <authorList>
            <person name="Goeker M."/>
        </authorList>
    </citation>
    <scope>NUCLEOTIDE SEQUENCE [LARGE SCALE GENOMIC DNA]</scope>
    <source>
        <strain evidence="4 5">DSM 13087</strain>
    </source>
</reference>
<sequence>MRLVGLFLGVWLVAGCSDLSQDRSAAAVMGLGPDQMAPVSGRLDVPDAVDGLIVGHRAMAAGEYEIALRAYHRAAASDGATVDVLSAIGSANLRLGRLQQAEQDLRRALEMDETFVPAHNNLGVTLAEQGKWGEASLQFRIAFAFDSGRSSEIRDNLRLAIEKSQQTGYDDFEAFQLLLMRRGSGRYLLLSTPL</sequence>
<dbReference type="SMART" id="SM00028">
    <property type="entry name" value="TPR"/>
    <property type="match status" value="2"/>
</dbReference>
<protein>
    <submittedName>
        <fullName evidence="4">Tetratricopeptide repeat protein</fullName>
    </submittedName>
</protein>
<dbReference type="Gene3D" id="1.25.40.10">
    <property type="entry name" value="Tetratricopeptide repeat domain"/>
    <property type="match status" value="1"/>
</dbReference>
<name>A0A2W7PP88_9RHOB</name>
<evidence type="ECO:0000313" key="5">
    <source>
        <dbReference type="Proteomes" id="UP000249364"/>
    </source>
</evidence>
<dbReference type="PROSITE" id="PS50005">
    <property type="entry name" value="TPR"/>
    <property type="match status" value="1"/>
</dbReference>
<dbReference type="InterPro" id="IPR019734">
    <property type="entry name" value="TPR_rpt"/>
</dbReference>
<evidence type="ECO:0000256" key="3">
    <source>
        <dbReference type="PROSITE-ProRule" id="PRU00339"/>
    </source>
</evidence>
<comment type="caution">
    <text evidence="4">The sequence shown here is derived from an EMBL/GenBank/DDBJ whole genome shotgun (WGS) entry which is preliminary data.</text>
</comment>
<accession>A0A2W7PP88</accession>
<dbReference type="InterPro" id="IPR047150">
    <property type="entry name" value="SGT"/>
</dbReference>
<dbReference type="Pfam" id="PF13374">
    <property type="entry name" value="TPR_10"/>
    <property type="match status" value="1"/>
</dbReference>
<evidence type="ECO:0000256" key="1">
    <source>
        <dbReference type="ARBA" id="ARBA00022737"/>
    </source>
</evidence>
<dbReference type="STRING" id="121821.GCA_001870675_03116"/>
<dbReference type="GO" id="GO:0016020">
    <property type="term" value="C:membrane"/>
    <property type="evidence" value="ECO:0007669"/>
    <property type="project" value="TreeGrafter"/>
</dbReference>
<keyword evidence="5" id="KW-1185">Reference proteome</keyword>